<comment type="caution">
    <text evidence="2">The sequence shown here is derived from an EMBL/GenBank/DDBJ whole genome shotgun (WGS) entry which is preliminary data.</text>
</comment>
<gene>
    <name evidence="2" type="ORF">BN8_04066</name>
</gene>
<dbReference type="Gene3D" id="2.40.160.100">
    <property type="match status" value="1"/>
</dbReference>
<evidence type="ECO:0000313" key="2">
    <source>
        <dbReference type="EMBL" id="CCH54853.1"/>
    </source>
</evidence>
<evidence type="ECO:0000259" key="1">
    <source>
        <dbReference type="Pfam" id="PF13372"/>
    </source>
</evidence>
<protein>
    <recommendedName>
        <fullName evidence="1">Alginate export domain-containing protein</fullName>
    </recommendedName>
</protein>
<reference evidence="2 3" key="1">
    <citation type="journal article" date="2012" name="J. Bacteriol.">
        <title>Genome Sequence of the Filamentous Bacterium Fibrisoma limi BUZ 3T.</title>
        <authorList>
            <person name="Filippini M."/>
            <person name="Qi W."/>
            <person name="Jaenicke S."/>
            <person name="Goesmann A."/>
            <person name="Smits T.H."/>
            <person name="Bagheri H.C."/>
        </authorList>
    </citation>
    <scope>NUCLEOTIDE SEQUENCE [LARGE SCALE GENOMIC DNA]</scope>
    <source>
        <strain evidence="3">BUZ 3T</strain>
    </source>
</reference>
<organism evidence="2 3">
    <name type="scientific">Fibrisoma limi BUZ 3</name>
    <dbReference type="NCBI Taxonomy" id="1185876"/>
    <lineage>
        <taxon>Bacteria</taxon>
        <taxon>Pseudomonadati</taxon>
        <taxon>Bacteroidota</taxon>
        <taxon>Cytophagia</taxon>
        <taxon>Cytophagales</taxon>
        <taxon>Spirosomataceae</taxon>
        <taxon>Fibrisoma</taxon>
    </lineage>
</organism>
<dbReference type="InterPro" id="IPR025388">
    <property type="entry name" value="Alginate_export_dom"/>
</dbReference>
<dbReference type="InterPro" id="IPR053728">
    <property type="entry name" value="Alginate_Permeability_Chnl"/>
</dbReference>
<dbReference type="AlphaFoldDB" id="I2GLS7"/>
<feature type="domain" description="Alginate export" evidence="1">
    <location>
        <begin position="27"/>
        <end position="411"/>
    </location>
</feature>
<dbReference type="EMBL" id="CAIT01000007">
    <property type="protein sequence ID" value="CCH54853.1"/>
    <property type="molecule type" value="Genomic_DNA"/>
</dbReference>
<dbReference type="STRING" id="1185876.BN8_04066"/>
<keyword evidence="3" id="KW-1185">Reference proteome</keyword>
<name>I2GLS7_9BACT</name>
<proteinExistence type="predicted"/>
<dbReference type="Pfam" id="PF13372">
    <property type="entry name" value="Alginate_exp"/>
    <property type="match status" value="1"/>
</dbReference>
<accession>I2GLS7</accession>
<sequence length="422" mass="48498">MPDDTSLRFYRGIKFIPLSKDQKAYGSIGGEARLNYAIFKNENWDKASIGVNRFILQRYVLHTDLHLSNRLRLFFQLRSALESGRKDGPRPIDEDQLAIQNLFADVKLFTTQRSGLTIRLGRQELDYGSGRLISVRELPNVRLYFTGIKLMYQYQKTRIDGFLMMADTINPGVFDNKASRQANLWGLYMQTVIGKNRLWEWYYLGYRQHARVYESEIADEQRHTLGTRLANTGTGLIYNLEAAFQFGRFGTKPIRAWTVSMDLGYRLSWLKRPVLLGIRHDYISGDLQRDDGRLGTFNPLYPKGGYFGFDPQIGPANLIDLHPYSSWQLSRALEGQLEVVLNWRYALQDGVYQPNGAFNQSGFGSRERYIGTAYLGKLIYAFSPFVVADVGIQFFQIGPFIRSIIPANTDALFTNSRVVFKF</sequence>
<dbReference type="Proteomes" id="UP000009309">
    <property type="component" value="Unassembled WGS sequence"/>
</dbReference>
<evidence type="ECO:0000313" key="3">
    <source>
        <dbReference type="Proteomes" id="UP000009309"/>
    </source>
</evidence>
<dbReference type="eggNOG" id="ENOG502Z7RB">
    <property type="taxonomic scope" value="Bacteria"/>
</dbReference>